<dbReference type="Proteomes" id="UP000758168">
    <property type="component" value="Unassembled WGS sequence"/>
</dbReference>
<gene>
    <name evidence="1" type="ORF">JOF54_002804</name>
</gene>
<keyword evidence="2" id="KW-1185">Reference proteome</keyword>
<proteinExistence type="predicted"/>
<dbReference type="EMBL" id="JAGIOB010000001">
    <property type="protein sequence ID" value="MBP2417882.1"/>
    <property type="molecule type" value="Genomic_DNA"/>
</dbReference>
<reference evidence="1 2" key="1">
    <citation type="submission" date="2021-03" db="EMBL/GenBank/DDBJ databases">
        <title>Sequencing the genomes of 1000 actinobacteria strains.</title>
        <authorList>
            <person name="Klenk H.-P."/>
        </authorList>
    </citation>
    <scope>NUCLEOTIDE SEQUENCE [LARGE SCALE GENOMIC DNA]</scope>
    <source>
        <strain evidence="1 2">DSM 12936</strain>
    </source>
</reference>
<evidence type="ECO:0000313" key="2">
    <source>
        <dbReference type="Proteomes" id="UP000758168"/>
    </source>
</evidence>
<organism evidence="1 2">
    <name type="scientific">Microlunatus capsulatus</name>
    <dbReference type="NCBI Taxonomy" id="99117"/>
    <lineage>
        <taxon>Bacteria</taxon>
        <taxon>Bacillati</taxon>
        <taxon>Actinomycetota</taxon>
        <taxon>Actinomycetes</taxon>
        <taxon>Propionibacteriales</taxon>
        <taxon>Propionibacteriaceae</taxon>
        <taxon>Microlunatus</taxon>
    </lineage>
</organism>
<evidence type="ECO:0000313" key="1">
    <source>
        <dbReference type="EMBL" id="MBP2417882.1"/>
    </source>
</evidence>
<accession>A0ABS4ZB01</accession>
<dbReference type="RefSeq" id="WP_210056923.1">
    <property type="nucleotide sequence ID" value="NZ_BAAAMH010000010.1"/>
</dbReference>
<protein>
    <submittedName>
        <fullName evidence="1">Uncharacterized protein</fullName>
    </submittedName>
</protein>
<name>A0ABS4ZB01_9ACTN</name>
<sequence>MSEPYPPYPQTPPPLPPLRCPLCEGQQFQREESRQESRWGFSSHRMTLMVCQRCRYVLHFYDTHSIWNLD</sequence>
<comment type="caution">
    <text evidence="1">The sequence shown here is derived from an EMBL/GenBank/DDBJ whole genome shotgun (WGS) entry which is preliminary data.</text>
</comment>